<dbReference type="InterPro" id="IPR009014">
    <property type="entry name" value="Transketo_C/PFOR_II"/>
</dbReference>
<name>A0A4Q9VSJ6_9HYPH</name>
<feature type="domain" description="Pyruvate:ferredoxin oxidoreductase core" evidence="3">
    <location>
        <begin position="246"/>
        <end position="342"/>
    </location>
</feature>
<reference evidence="4 5" key="1">
    <citation type="submission" date="2019-02" db="EMBL/GenBank/DDBJ databases">
        <title>Siculibacillus lacustris gen. nov., sp. nov., a new rosette-forming bacterium isolated from a freshwater crater lake (Lake St. Ana, Romania).</title>
        <authorList>
            <person name="Felfoldi T."/>
            <person name="Marton Z."/>
            <person name="Szabo A."/>
            <person name="Mentes A."/>
            <person name="Boka K."/>
            <person name="Marialigeti K."/>
            <person name="Mathe I."/>
            <person name="Koncz M."/>
            <person name="Schumann P."/>
            <person name="Toth E."/>
        </authorList>
    </citation>
    <scope>NUCLEOTIDE SEQUENCE [LARGE SCALE GENOMIC DNA]</scope>
    <source>
        <strain evidence="4 5">SA-279</strain>
    </source>
</reference>
<dbReference type="Gene3D" id="3.40.50.970">
    <property type="match status" value="1"/>
</dbReference>
<sequence length="355" mass="37860">MDRAFLKGNEAIAEAAVRAGCRFFAGYPITPQNEIPEYFSRRMPAVGGVFVQGESELASIAMVMGASCAGRRAMTSSSSPGMSLKAEGISTMAGAAVPTVIVDVARTGAGTGHIYPGQNQYAMATKAPGHGGFKVMVFAPSTVQEAVDLTYAAFDYADRDRNPVIVLADGLIGGMMEAVELPPMRDDGPDRRDWVLDGAKGRPKRVVSSIIWDGAELEAFQESRAAIYRRWAANDVRFETRELDDAEIVVVAYGTAARVAGTALKTLRAEGIKVGMIRPITVSPYPFAAFDALDYRRVRHVLSVEMCVPALMVEDVERAVGRRATVSSFGRGGGHVLSPAEVAAAVRRLVPGDAS</sequence>
<dbReference type="PANTHER" id="PTHR43088:SF1">
    <property type="entry name" value="SUBUNIT OF PYRUVATE:FLAVODOXIN OXIDOREDUCTASE"/>
    <property type="match status" value="1"/>
</dbReference>
<evidence type="ECO:0000256" key="1">
    <source>
        <dbReference type="ARBA" id="ARBA00023002"/>
    </source>
</evidence>
<dbReference type="SUPFAM" id="SSF52922">
    <property type="entry name" value="TK C-terminal domain-like"/>
    <property type="match status" value="1"/>
</dbReference>
<proteinExistence type="predicted"/>
<dbReference type="Pfam" id="PF17147">
    <property type="entry name" value="PFOR_II"/>
    <property type="match status" value="1"/>
</dbReference>
<dbReference type="InterPro" id="IPR002880">
    <property type="entry name" value="Pyrv_Fd/Flavodoxin_OxRdtase_N"/>
</dbReference>
<dbReference type="CDD" id="cd07034">
    <property type="entry name" value="TPP_PYR_PFOR_IOR-alpha_like"/>
    <property type="match status" value="1"/>
</dbReference>
<dbReference type="Pfam" id="PF01855">
    <property type="entry name" value="POR_N"/>
    <property type="match status" value="1"/>
</dbReference>
<dbReference type="AlphaFoldDB" id="A0A4Q9VSJ6"/>
<evidence type="ECO:0000313" key="5">
    <source>
        <dbReference type="Proteomes" id="UP000292781"/>
    </source>
</evidence>
<dbReference type="RefSeq" id="WP_131307854.1">
    <property type="nucleotide sequence ID" value="NZ_SJFN01000009.1"/>
</dbReference>
<dbReference type="InterPro" id="IPR052368">
    <property type="entry name" value="2-oxoacid_oxidoreductase"/>
</dbReference>
<accession>A0A4Q9VSJ6</accession>
<keyword evidence="1" id="KW-0560">Oxidoreductase</keyword>
<evidence type="ECO:0000259" key="3">
    <source>
        <dbReference type="Pfam" id="PF17147"/>
    </source>
</evidence>
<dbReference type="Proteomes" id="UP000292781">
    <property type="component" value="Unassembled WGS sequence"/>
</dbReference>
<keyword evidence="5" id="KW-1185">Reference proteome</keyword>
<dbReference type="Gene3D" id="3.40.50.920">
    <property type="match status" value="1"/>
</dbReference>
<dbReference type="PANTHER" id="PTHR43088">
    <property type="entry name" value="SUBUNIT OF PYRUVATE:FLAVODOXIN OXIDOREDUCTASE-RELATED"/>
    <property type="match status" value="1"/>
</dbReference>
<dbReference type="GO" id="GO:0016491">
    <property type="term" value="F:oxidoreductase activity"/>
    <property type="evidence" value="ECO:0007669"/>
    <property type="project" value="UniProtKB-KW"/>
</dbReference>
<comment type="caution">
    <text evidence="4">The sequence shown here is derived from an EMBL/GenBank/DDBJ whole genome shotgun (WGS) entry which is preliminary data.</text>
</comment>
<protein>
    <submittedName>
        <fullName evidence="4">3-methyl-2-oxobutanoate dehydrogenase subunit VorB</fullName>
    </submittedName>
</protein>
<evidence type="ECO:0000259" key="2">
    <source>
        <dbReference type="Pfam" id="PF01855"/>
    </source>
</evidence>
<feature type="domain" description="Pyruvate flavodoxin/ferredoxin oxidoreductase pyrimidine binding" evidence="2">
    <location>
        <begin position="14"/>
        <end position="185"/>
    </location>
</feature>
<evidence type="ECO:0000313" key="4">
    <source>
        <dbReference type="EMBL" id="TBW38991.1"/>
    </source>
</evidence>
<dbReference type="InterPro" id="IPR029061">
    <property type="entry name" value="THDP-binding"/>
</dbReference>
<dbReference type="OrthoDB" id="9794954at2"/>
<gene>
    <name evidence="4" type="primary">vorB</name>
    <name evidence="4" type="ORF">EYW49_07625</name>
</gene>
<dbReference type="EMBL" id="SJFN01000009">
    <property type="protein sequence ID" value="TBW38991.1"/>
    <property type="molecule type" value="Genomic_DNA"/>
</dbReference>
<dbReference type="InterPro" id="IPR033412">
    <property type="entry name" value="PFOR_II"/>
</dbReference>
<dbReference type="SUPFAM" id="SSF52518">
    <property type="entry name" value="Thiamin diphosphate-binding fold (THDP-binding)"/>
    <property type="match status" value="1"/>
</dbReference>
<organism evidence="4 5">
    <name type="scientific">Siculibacillus lacustris</name>
    <dbReference type="NCBI Taxonomy" id="1549641"/>
    <lineage>
        <taxon>Bacteria</taxon>
        <taxon>Pseudomonadati</taxon>
        <taxon>Pseudomonadota</taxon>
        <taxon>Alphaproteobacteria</taxon>
        <taxon>Hyphomicrobiales</taxon>
        <taxon>Ancalomicrobiaceae</taxon>
        <taxon>Siculibacillus</taxon>
    </lineage>
</organism>
<dbReference type="NCBIfam" id="NF005507">
    <property type="entry name" value="PRK07119.1"/>
    <property type="match status" value="1"/>
</dbReference>